<gene>
    <name evidence="1" type="ORF">EHR06_11010</name>
</gene>
<keyword evidence="2" id="KW-1185">Reference proteome</keyword>
<comment type="caution">
    <text evidence="1">The sequence shown here is derived from an EMBL/GenBank/DDBJ whole genome shotgun (WGS) entry which is preliminary data.</text>
</comment>
<accession>A0A4Z1ACB6</accession>
<evidence type="ECO:0000313" key="1">
    <source>
        <dbReference type="EMBL" id="TGM98460.1"/>
    </source>
</evidence>
<dbReference type="AlphaFoldDB" id="A0A4Z1ACB6"/>
<evidence type="ECO:0000313" key="2">
    <source>
        <dbReference type="Proteomes" id="UP000297241"/>
    </source>
</evidence>
<dbReference type="EMBL" id="RQHS01000018">
    <property type="protein sequence ID" value="TGM98460.1"/>
    <property type="molecule type" value="Genomic_DNA"/>
</dbReference>
<proteinExistence type="predicted"/>
<protein>
    <submittedName>
        <fullName evidence="1">Uncharacterized protein</fullName>
    </submittedName>
</protein>
<organism evidence="1 2">
    <name type="scientific">Leptospira dzoumogneensis</name>
    <dbReference type="NCBI Taxonomy" id="2484904"/>
    <lineage>
        <taxon>Bacteria</taxon>
        <taxon>Pseudomonadati</taxon>
        <taxon>Spirochaetota</taxon>
        <taxon>Spirochaetia</taxon>
        <taxon>Leptospirales</taxon>
        <taxon>Leptospiraceae</taxon>
        <taxon>Leptospira</taxon>
    </lineage>
</organism>
<name>A0A4Z1ACB6_9LEPT</name>
<reference evidence="1" key="1">
    <citation type="journal article" date="2019" name="PLoS Negl. Trop. Dis.">
        <title>Revisiting the worldwide diversity of Leptospira species in the environment.</title>
        <authorList>
            <person name="Vincent A.T."/>
            <person name="Schiettekatte O."/>
            <person name="Bourhy P."/>
            <person name="Veyrier F.J."/>
            <person name="Picardeau M."/>
        </authorList>
    </citation>
    <scope>NUCLEOTIDE SEQUENCE [LARGE SCALE GENOMIC DNA]</scope>
    <source>
        <strain evidence="1">201601113</strain>
    </source>
</reference>
<dbReference type="OrthoDB" id="2618242at2"/>
<dbReference type="RefSeq" id="WP_135757042.1">
    <property type="nucleotide sequence ID" value="NZ_RQHS01000018.1"/>
</dbReference>
<sequence length="115" mass="13827">MVTKVREVEPKDLYYLYSDALNRCRIELLSADDETIEYEIFEEFDIEAVSFLHPEALMKLFQSGYISEEKMKKSEQLRELVDSLRENEEWSLESFRHSKNWVAVLEMAEQIRRLK</sequence>
<dbReference type="Proteomes" id="UP000297241">
    <property type="component" value="Unassembled WGS sequence"/>
</dbReference>